<dbReference type="GO" id="GO:0004820">
    <property type="term" value="F:glycine-tRNA ligase activity"/>
    <property type="evidence" value="ECO:0007669"/>
    <property type="project" value="TreeGrafter"/>
</dbReference>
<dbReference type="InterPro" id="IPR036621">
    <property type="entry name" value="Anticodon-bd_dom_sf"/>
</dbReference>
<dbReference type="EMBL" id="UINC01030965">
    <property type="protein sequence ID" value="SVB16233.1"/>
    <property type="molecule type" value="Genomic_DNA"/>
</dbReference>
<feature type="domain" description="Anticodon-binding" evidence="1">
    <location>
        <begin position="72"/>
        <end position="159"/>
    </location>
</feature>
<feature type="non-terminal residue" evidence="2">
    <location>
        <position position="1"/>
    </location>
</feature>
<dbReference type="Pfam" id="PF03129">
    <property type="entry name" value="HGTP_anticodon"/>
    <property type="match status" value="1"/>
</dbReference>
<dbReference type="GO" id="GO:0005737">
    <property type="term" value="C:cytoplasm"/>
    <property type="evidence" value="ECO:0007669"/>
    <property type="project" value="TreeGrafter"/>
</dbReference>
<dbReference type="PANTHER" id="PTHR10745:SF0">
    <property type="entry name" value="GLYCINE--TRNA LIGASE"/>
    <property type="match status" value="1"/>
</dbReference>
<gene>
    <name evidence="2" type="ORF">METZ01_LOCUS169087</name>
</gene>
<dbReference type="AlphaFoldDB" id="A0A382BT34"/>
<dbReference type="InterPro" id="IPR027031">
    <property type="entry name" value="Gly-tRNA_synthase/POLG2"/>
</dbReference>
<sequence>DGSTARITDDMVTRRSEEITLHGEWFTPHVIEPAFGIDRIIWHILDHSYAETEKEGEKYSIMRLSSSVSPFDVAVLPLFDKDGMEEIATQILTSVNSMPGLRGEMDSSKSIGRRYARVDEIGVPWAITVDYQTLEDGSITVRRRDDQKQVRAQVDEVMTSLGTGTVSTLF</sequence>
<dbReference type="SUPFAM" id="SSF52954">
    <property type="entry name" value="Class II aaRS ABD-related"/>
    <property type="match status" value="1"/>
</dbReference>
<protein>
    <recommendedName>
        <fullName evidence="1">Anticodon-binding domain-containing protein</fullName>
    </recommendedName>
</protein>
<dbReference type="Gene3D" id="3.30.930.10">
    <property type="entry name" value="Bira Bifunctional Protein, Domain 2"/>
    <property type="match status" value="1"/>
</dbReference>
<accession>A0A382BT34</accession>
<organism evidence="2">
    <name type="scientific">marine metagenome</name>
    <dbReference type="NCBI Taxonomy" id="408172"/>
    <lineage>
        <taxon>unclassified sequences</taxon>
        <taxon>metagenomes</taxon>
        <taxon>ecological metagenomes</taxon>
    </lineage>
</organism>
<dbReference type="Gene3D" id="3.40.50.800">
    <property type="entry name" value="Anticodon-binding domain"/>
    <property type="match status" value="1"/>
</dbReference>
<dbReference type="GO" id="GO:0006426">
    <property type="term" value="P:glycyl-tRNA aminoacylation"/>
    <property type="evidence" value="ECO:0007669"/>
    <property type="project" value="TreeGrafter"/>
</dbReference>
<dbReference type="PANTHER" id="PTHR10745">
    <property type="entry name" value="GLYCYL-TRNA SYNTHETASE/DNA POLYMERASE SUBUNIT GAMMA-2"/>
    <property type="match status" value="1"/>
</dbReference>
<reference evidence="2" key="1">
    <citation type="submission" date="2018-05" db="EMBL/GenBank/DDBJ databases">
        <authorList>
            <person name="Lanie J.A."/>
            <person name="Ng W.-L."/>
            <person name="Kazmierczak K.M."/>
            <person name="Andrzejewski T.M."/>
            <person name="Davidsen T.M."/>
            <person name="Wayne K.J."/>
            <person name="Tettelin H."/>
            <person name="Glass J.I."/>
            <person name="Rusch D."/>
            <person name="Podicherti R."/>
            <person name="Tsui H.-C.T."/>
            <person name="Winkler M.E."/>
        </authorList>
    </citation>
    <scope>NUCLEOTIDE SEQUENCE</scope>
</reference>
<dbReference type="InterPro" id="IPR045864">
    <property type="entry name" value="aa-tRNA-synth_II/BPL/LPL"/>
</dbReference>
<proteinExistence type="predicted"/>
<dbReference type="PRINTS" id="PR01043">
    <property type="entry name" value="TRNASYNTHGLY"/>
</dbReference>
<name>A0A382BT34_9ZZZZ</name>
<evidence type="ECO:0000259" key="1">
    <source>
        <dbReference type="Pfam" id="PF03129"/>
    </source>
</evidence>
<dbReference type="SUPFAM" id="SSF55681">
    <property type="entry name" value="Class II aaRS and biotin synthetases"/>
    <property type="match status" value="1"/>
</dbReference>
<dbReference type="InterPro" id="IPR004154">
    <property type="entry name" value="Anticodon-bd"/>
</dbReference>
<evidence type="ECO:0000313" key="2">
    <source>
        <dbReference type="EMBL" id="SVB16233.1"/>
    </source>
</evidence>